<evidence type="ECO:0000313" key="3">
    <source>
        <dbReference type="Proteomes" id="UP000324222"/>
    </source>
</evidence>
<reference evidence="2 3" key="1">
    <citation type="submission" date="2019-05" db="EMBL/GenBank/DDBJ databases">
        <title>Another draft genome of Portunus trituberculatus and its Hox gene families provides insights of decapod evolution.</title>
        <authorList>
            <person name="Jeong J.-H."/>
            <person name="Song I."/>
            <person name="Kim S."/>
            <person name="Choi T."/>
            <person name="Kim D."/>
            <person name="Ryu S."/>
            <person name="Kim W."/>
        </authorList>
    </citation>
    <scope>NUCLEOTIDE SEQUENCE [LARGE SCALE GENOMIC DNA]</scope>
    <source>
        <tissue evidence="2">Muscle</tissue>
    </source>
</reference>
<dbReference type="AlphaFoldDB" id="A0A5B7CIN8"/>
<keyword evidence="1" id="KW-0472">Membrane</keyword>
<accession>A0A5B7CIN8</accession>
<dbReference type="EMBL" id="VSRR010000056">
    <property type="protein sequence ID" value="MPC09125.1"/>
    <property type="molecule type" value="Genomic_DNA"/>
</dbReference>
<gene>
    <name evidence="2" type="ORF">E2C01_001728</name>
</gene>
<keyword evidence="1" id="KW-0812">Transmembrane</keyword>
<dbReference type="Proteomes" id="UP000324222">
    <property type="component" value="Unassembled WGS sequence"/>
</dbReference>
<sequence>MWWCGGEVEHVAVVTVTVVVVMVGGWWWWWWCPFQEPPADLFETGAGIFGMPSFPAWCWTEEEEEEAEEEEEVEDYKG</sequence>
<comment type="caution">
    <text evidence="2">The sequence shown here is derived from an EMBL/GenBank/DDBJ whole genome shotgun (WGS) entry which is preliminary data.</text>
</comment>
<proteinExistence type="predicted"/>
<evidence type="ECO:0000256" key="1">
    <source>
        <dbReference type="SAM" id="Phobius"/>
    </source>
</evidence>
<keyword evidence="1" id="KW-1133">Transmembrane helix</keyword>
<organism evidence="2 3">
    <name type="scientific">Portunus trituberculatus</name>
    <name type="common">Swimming crab</name>
    <name type="synonym">Neptunus trituberculatus</name>
    <dbReference type="NCBI Taxonomy" id="210409"/>
    <lineage>
        <taxon>Eukaryota</taxon>
        <taxon>Metazoa</taxon>
        <taxon>Ecdysozoa</taxon>
        <taxon>Arthropoda</taxon>
        <taxon>Crustacea</taxon>
        <taxon>Multicrustacea</taxon>
        <taxon>Malacostraca</taxon>
        <taxon>Eumalacostraca</taxon>
        <taxon>Eucarida</taxon>
        <taxon>Decapoda</taxon>
        <taxon>Pleocyemata</taxon>
        <taxon>Brachyura</taxon>
        <taxon>Eubrachyura</taxon>
        <taxon>Portunoidea</taxon>
        <taxon>Portunidae</taxon>
        <taxon>Portuninae</taxon>
        <taxon>Portunus</taxon>
    </lineage>
</organism>
<keyword evidence="3" id="KW-1185">Reference proteome</keyword>
<feature type="transmembrane region" description="Helical" evidence="1">
    <location>
        <begin position="12"/>
        <end position="31"/>
    </location>
</feature>
<protein>
    <submittedName>
        <fullName evidence="2">Uncharacterized protein</fullName>
    </submittedName>
</protein>
<evidence type="ECO:0000313" key="2">
    <source>
        <dbReference type="EMBL" id="MPC09125.1"/>
    </source>
</evidence>
<name>A0A5B7CIN8_PORTR</name>